<protein>
    <submittedName>
        <fullName evidence="1">Uncharacterized protein</fullName>
    </submittedName>
</protein>
<dbReference type="Proteomes" id="UP000184191">
    <property type="component" value="Unassembled WGS sequence"/>
</dbReference>
<gene>
    <name evidence="1" type="ORF">SAMN05444414_10319</name>
</gene>
<dbReference type="STRING" id="1054996.SAMN05444414_10319"/>
<dbReference type="RefSeq" id="WP_139279245.1">
    <property type="nucleotide sequence ID" value="NZ_FRBN01000003.1"/>
</dbReference>
<accession>A0A1M6WP84</accession>
<name>A0A1M6WP84_9RHOB</name>
<dbReference type="OrthoDB" id="433986at2"/>
<proteinExistence type="predicted"/>
<evidence type="ECO:0000313" key="1">
    <source>
        <dbReference type="EMBL" id="SHK95345.1"/>
    </source>
</evidence>
<sequence>MARISTFENIATHSGTICVGALAFALGDPSGGTLAATGMAGLAAIGVTLRKTCAKCAWDAAAKATLTALRDTPEFAGVNLIRVETLLQDRQEHQSLNSQSLIAAY</sequence>
<dbReference type="EMBL" id="FRBN01000003">
    <property type="protein sequence ID" value="SHK95345.1"/>
    <property type="molecule type" value="Genomic_DNA"/>
</dbReference>
<reference evidence="2" key="1">
    <citation type="submission" date="2016-11" db="EMBL/GenBank/DDBJ databases">
        <authorList>
            <person name="Varghese N."/>
            <person name="Submissions S."/>
        </authorList>
    </citation>
    <scope>NUCLEOTIDE SEQUENCE [LARGE SCALE GENOMIC DNA]</scope>
    <source>
        <strain evidence="2">DSM 29327</strain>
    </source>
</reference>
<organism evidence="1 2">
    <name type="scientific">Roseovarius marisflavi</name>
    <dbReference type="NCBI Taxonomy" id="1054996"/>
    <lineage>
        <taxon>Bacteria</taxon>
        <taxon>Pseudomonadati</taxon>
        <taxon>Pseudomonadota</taxon>
        <taxon>Alphaproteobacteria</taxon>
        <taxon>Rhodobacterales</taxon>
        <taxon>Roseobacteraceae</taxon>
        <taxon>Roseovarius</taxon>
    </lineage>
</organism>
<evidence type="ECO:0000313" key="2">
    <source>
        <dbReference type="Proteomes" id="UP000184191"/>
    </source>
</evidence>
<keyword evidence="2" id="KW-1185">Reference proteome</keyword>
<dbReference type="AlphaFoldDB" id="A0A1M6WP84"/>